<sequence>LKVSRKFSLFHKVHSVIIINNVKYVFISVLWIDSWIEVTPQSLGYNQNGSSYSGIHVLSINSQTLGSQEPGGLHTIVEERLLSLFLSEAQEHSDRASDGSLPSPLSHDELHSGDTSEQSHSTYQNISMTKFPTASFPTDFPVTSSGEWASRPEIGAYTALACQTNDSKESVSSPPNCSSPINGSWYLRNSAFMKSRFIGWLLDHIPNILSHATTFLLGAIT</sequence>
<dbReference type="AlphaFoldDB" id="A0A183JGS1"/>
<proteinExistence type="predicted"/>
<accession>A0A183JGS1</accession>
<organism evidence="2">
    <name type="scientific">Schistosoma curassoni</name>
    <dbReference type="NCBI Taxonomy" id="6186"/>
    <lineage>
        <taxon>Eukaryota</taxon>
        <taxon>Metazoa</taxon>
        <taxon>Spiralia</taxon>
        <taxon>Lophotrochozoa</taxon>
        <taxon>Platyhelminthes</taxon>
        <taxon>Trematoda</taxon>
        <taxon>Digenea</taxon>
        <taxon>Strigeidida</taxon>
        <taxon>Schistosomatoidea</taxon>
        <taxon>Schistosomatidae</taxon>
        <taxon>Schistosoma</taxon>
    </lineage>
</organism>
<reference evidence="2" key="1">
    <citation type="submission" date="2016-06" db="UniProtKB">
        <authorList>
            <consortium name="WormBaseParasite"/>
        </authorList>
    </citation>
    <scope>IDENTIFICATION</scope>
</reference>
<protein>
    <submittedName>
        <fullName evidence="2">Pecanex-like protein</fullName>
    </submittedName>
</protein>
<evidence type="ECO:0000256" key="1">
    <source>
        <dbReference type="SAM" id="MobiDB-lite"/>
    </source>
</evidence>
<feature type="region of interest" description="Disordered" evidence="1">
    <location>
        <begin position="94"/>
        <end position="122"/>
    </location>
</feature>
<evidence type="ECO:0000313" key="2">
    <source>
        <dbReference type="WBParaSite" id="SCUD_0000189301-mRNA-1"/>
    </source>
</evidence>
<name>A0A183JGS1_9TREM</name>
<dbReference type="WBParaSite" id="SCUD_0000189301-mRNA-1">
    <property type="protein sequence ID" value="SCUD_0000189301-mRNA-1"/>
    <property type="gene ID" value="SCUD_0000189301"/>
</dbReference>